<dbReference type="Pfam" id="PF00512">
    <property type="entry name" value="HisKA"/>
    <property type="match status" value="1"/>
</dbReference>
<dbReference type="Gene3D" id="1.10.287.130">
    <property type="match status" value="1"/>
</dbReference>
<evidence type="ECO:0000256" key="9">
    <source>
        <dbReference type="ARBA" id="ARBA00023012"/>
    </source>
</evidence>
<evidence type="ECO:0000256" key="10">
    <source>
        <dbReference type="SAM" id="MobiDB-lite"/>
    </source>
</evidence>
<dbReference type="PANTHER" id="PTHR43711:SF1">
    <property type="entry name" value="HISTIDINE KINASE 1"/>
    <property type="match status" value="1"/>
</dbReference>
<keyword evidence="8 11" id="KW-1133">Transmembrane helix</keyword>
<evidence type="ECO:0000256" key="4">
    <source>
        <dbReference type="ARBA" id="ARBA00022553"/>
    </source>
</evidence>
<dbReference type="GO" id="GO:0005524">
    <property type="term" value="F:ATP binding"/>
    <property type="evidence" value="ECO:0007669"/>
    <property type="project" value="UniProtKB-KW"/>
</dbReference>
<evidence type="ECO:0000256" key="6">
    <source>
        <dbReference type="ARBA" id="ARBA00022692"/>
    </source>
</evidence>
<evidence type="ECO:0000259" key="13">
    <source>
        <dbReference type="PROSITE" id="PS50109"/>
    </source>
</evidence>
<feature type="transmembrane region" description="Helical" evidence="11">
    <location>
        <begin position="245"/>
        <end position="268"/>
    </location>
</feature>
<dbReference type="InterPro" id="IPR003594">
    <property type="entry name" value="HATPase_dom"/>
</dbReference>
<evidence type="ECO:0000256" key="1">
    <source>
        <dbReference type="ARBA" id="ARBA00000085"/>
    </source>
</evidence>
<feature type="domain" description="Histidine kinase" evidence="13">
    <location>
        <begin position="325"/>
        <end position="540"/>
    </location>
</feature>
<evidence type="ECO:0000313" key="16">
    <source>
        <dbReference type="Proteomes" id="UP001470023"/>
    </source>
</evidence>
<accession>A0ABV1UK68</accession>
<evidence type="ECO:0000256" key="2">
    <source>
        <dbReference type="ARBA" id="ARBA00004236"/>
    </source>
</evidence>
<dbReference type="EMBL" id="JBEPAZ010000085">
    <property type="protein sequence ID" value="MER6434124.1"/>
    <property type="molecule type" value="Genomic_DNA"/>
</dbReference>
<dbReference type="InterPro" id="IPR036890">
    <property type="entry name" value="HATPase_C_sf"/>
</dbReference>
<keyword evidence="15" id="KW-0067">ATP-binding</keyword>
<dbReference type="PANTHER" id="PTHR43711">
    <property type="entry name" value="TWO-COMPONENT HISTIDINE KINASE"/>
    <property type="match status" value="1"/>
</dbReference>
<dbReference type="Gene3D" id="3.30.565.10">
    <property type="entry name" value="Histidine kinase-like ATPase, C-terminal domain"/>
    <property type="match status" value="1"/>
</dbReference>
<sequence length="548" mass="58478">MSFRLRALGLLMLIAVTATTATAWITLRQATTQLRQTATAEQADIRQITSTLRTYGVTHGTWHGIHDTVRQLAVQTGQRIRATADTDGALIADSDTLTGHTPRKPGTTPPLLIDPRPDLQLPNNFGAAKLTLVAIGTYRQEARYAACLTKAGVPVQTGPAPNYPWELPVVVTKPPAGSGCRRENEPASRSVSDGAAAEACMAVAQPDPCLRQLFTHRTSDVAPPRLQVRLGAIDDASPTLSATPMITAATAVGLLVILSALILGRTVLRPVRTLTRAARGLGDGNLAHRVPETGRDEIALLARAFNRMAAALQASEERQRRLTADIAHELRTPLANLRGYLEALHDGILTPTPDLLDALHGEALLQQRIVDDLRDLALAEAGTLTYHPTPLDLRDLLHAGHTAHHPHATAANVTLTVEASAPVWIHGDLDRLRQALGNLVTNALRATPPGGTITLALHQSDQHHAVIHVHDTGTGIAAEHLPHLFDRFWRADPARGRTTGGSGLGLAIARQIITDHHGSIQVDSTPGTGTTFTITLPTRADTPAASTE</sequence>
<dbReference type="CDD" id="cd00082">
    <property type="entry name" value="HisKA"/>
    <property type="match status" value="1"/>
</dbReference>
<evidence type="ECO:0000256" key="11">
    <source>
        <dbReference type="SAM" id="Phobius"/>
    </source>
</evidence>
<keyword evidence="5" id="KW-0808">Transferase</keyword>
<keyword evidence="6 11" id="KW-0812">Transmembrane</keyword>
<feature type="signal peptide" evidence="12">
    <location>
        <begin position="1"/>
        <end position="23"/>
    </location>
</feature>
<dbReference type="RefSeq" id="WP_352066023.1">
    <property type="nucleotide sequence ID" value="NZ_JBEPAZ010000085.1"/>
</dbReference>
<keyword evidence="9" id="KW-0902">Two-component regulatory system</keyword>
<dbReference type="CDD" id="cd06225">
    <property type="entry name" value="HAMP"/>
    <property type="match status" value="1"/>
</dbReference>
<dbReference type="InterPro" id="IPR036097">
    <property type="entry name" value="HisK_dim/P_sf"/>
</dbReference>
<feature type="domain" description="HAMP" evidence="14">
    <location>
        <begin position="265"/>
        <end position="317"/>
    </location>
</feature>
<dbReference type="InterPro" id="IPR050736">
    <property type="entry name" value="Sensor_HK_Regulatory"/>
</dbReference>
<organism evidence="15 16">
    <name type="scientific">Streptomyces sp. 900105245</name>
    <dbReference type="NCBI Taxonomy" id="3154379"/>
    <lineage>
        <taxon>Bacteria</taxon>
        <taxon>Bacillati</taxon>
        <taxon>Actinomycetota</taxon>
        <taxon>Actinomycetes</taxon>
        <taxon>Kitasatosporales</taxon>
        <taxon>Streptomycetaceae</taxon>
        <taxon>Streptomyces</taxon>
    </lineage>
</organism>
<proteinExistence type="predicted"/>
<comment type="catalytic activity">
    <reaction evidence="1">
        <text>ATP + protein L-histidine = ADP + protein N-phospho-L-histidine.</text>
        <dbReference type="EC" id="2.7.13.3"/>
    </reaction>
</comment>
<dbReference type="Gene3D" id="6.10.340.10">
    <property type="match status" value="1"/>
</dbReference>
<dbReference type="InterPro" id="IPR003660">
    <property type="entry name" value="HAMP_dom"/>
</dbReference>
<comment type="subcellular location">
    <subcellularLocation>
        <location evidence="2">Cell membrane</location>
    </subcellularLocation>
</comment>
<dbReference type="SUPFAM" id="SSF47384">
    <property type="entry name" value="Homodimeric domain of signal transducing histidine kinase"/>
    <property type="match status" value="1"/>
</dbReference>
<feature type="region of interest" description="Disordered" evidence="10">
    <location>
        <begin position="94"/>
        <end position="116"/>
    </location>
</feature>
<comment type="caution">
    <text evidence="15">The sequence shown here is derived from an EMBL/GenBank/DDBJ whole genome shotgun (WGS) entry which is preliminary data.</text>
</comment>
<evidence type="ECO:0000256" key="5">
    <source>
        <dbReference type="ARBA" id="ARBA00022679"/>
    </source>
</evidence>
<dbReference type="Pfam" id="PF00672">
    <property type="entry name" value="HAMP"/>
    <property type="match status" value="1"/>
</dbReference>
<dbReference type="PROSITE" id="PS50885">
    <property type="entry name" value="HAMP"/>
    <property type="match status" value="1"/>
</dbReference>
<dbReference type="Proteomes" id="UP001470023">
    <property type="component" value="Unassembled WGS sequence"/>
</dbReference>
<name>A0ABV1UK68_9ACTN</name>
<dbReference type="InterPro" id="IPR005467">
    <property type="entry name" value="His_kinase_dom"/>
</dbReference>
<dbReference type="InterPro" id="IPR003661">
    <property type="entry name" value="HisK_dim/P_dom"/>
</dbReference>
<evidence type="ECO:0000256" key="12">
    <source>
        <dbReference type="SAM" id="SignalP"/>
    </source>
</evidence>
<dbReference type="SUPFAM" id="SSF158472">
    <property type="entry name" value="HAMP domain-like"/>
    <property type="match status" value="1"/>
</dbReference>
<dbReference type="SMART" id="SM00388">
    <property type="entry name" value="HisKA"/>
    <property type="match status" value="1"/>
</dbReference>
<dbReference type="SMART" id="SM00304">
    <property type="entry name" value="HAMP"/>
    <property type="match status" value="1"/>
</dbReference>
<dbReference type="SUPFAM" id="SSF55874">
    <property type="entry name" value="ATPase domain of HSP90 chaperone/DNA topoisomerase II/histidine kinase"/>
    <property type="match status" value="1"/>
</dbReference>
<protein>
    <recommendedName>
        <fullName evidence="3">histidine kinase</fullName>
        <ecNumber evidence="3">2.7.13.3</ecNumber>
    </recommendedName>
</protein>
<evidence type="ECO:0000313" key="15">
    <source>
        <dbReference type="EMBL" id="MER6434124.1"/>
    </source>
</evidence>
<dbReference type="PROSITE" id="PS50109">
    <property type="entry name" value="HIS_KIN"/>
    <property type="match status" value="1"/>
</dbReference>
<evidence type="ECO:0000256" key="7">
    <source>
        <dbReference type="ARBA" id="ARBA00022777"/>
    </source>
</evidence>
<dbReference type="SMART" id="SM00387">
    <property type="entry name" value="HATPase_c"/>
    <property type="match status" value="1"/>
</dbReference>
<evidence type="ECO:0000256" key="8">
    <source>
        <dbReference type="ARBA" id="ARBA00022989"/>
    </source>
</evidence>
<keyword evidence="15" id="KW-0547">Nucleotide-binding</keyword>
<reference evidence="15 16" key="1">
    <citation type="submission" date="2024-06" db="EMBL/GenBank/DDBJ databases">
        <title>The Natural Products Discovery Center: Release of the First 8490 Sequenced Strains for Exploring Actinobacteria Biosynthetic Diversity.</title>
        <authorList>
            <person name="Kalkreuter E."/>
            <person name="Kautsar S.A."/>
            <person name="Yang D."/>
            <person name="Bader C.D."/>
            <person name="Teijaro C.N."/>
            <person name="Fluegel L."/>
            <person name="Davis C.M."/>
            <person name="Simpson J.R."/>
            <person name="Lauterbach L."/>
            <person name="Steele A.D."/>
            <person name="Gui C."/>
            <person name="Meng S."/>
            <person name="Li G."/>
            <person name="Viehrig K."/>
            <person name="Ye F."/>
            <person name="Su P."/>
            <person name="Kiefer A.F."/>
            <person name="Nichols A."/>
            <person name="Cepeda A.J."/>
            <person name="Yan W."/>
            <person name="Fan B."/>
            <person name="Jiang Y."/>
            <person name="Adhikari A."/>
            <person name="Zheng C.-J."/>
            <person name="Schuster L."/>
            <person name="Cowan T.M."/>
            <person name="Smanski M.J."/>
            <person name="Chevrette M.G."/>
            <person name="De Carvalho L.P.S."/>
            <person name="Shen B."/>
        </authorList>
    </citation>
    <scope>NUCLEOTIDE SEQUENCE [LARGE SCALE GENOMIC DNA]</scope>
    <source>
        <strain evidence="15 16">NPDC001166</strain>
    </source>
</reference>
<keyword evidence="7" id="KW-0418">Kinase</keyword>
<keyword evidence="11" id="KW-0472">Membrane</keyword>
<feature type="chain" id="PRO_5045924551" description="histidine kinase" evidence="12">
    <location>
        <begin position="24"/>
        <end position="548"/>
    </location>
</feature>
<evidence type="ECO:0000259" key="14">
    <source>
        <dbReference type="PROSITE" id="PS50885"/>
    </source>
</evidence>
<keyword evidence="12" id="KW-0732">Signal</keyword>
<dbReference type="InterPro" id="IPR004358">
    <property type="entry name" value="Sig_transdc_His_kin-like_C"/>
</dbReference>
<dbReference type="Pfam" id="PF02518">
    <property type="entry name" value="HATPase_c"/>
    <property type="match status" value="1"/>
</dbReference>
<dbReference type="PRINTS" id="PR00344">
    <property type="entry name" value="BCTRLSENSOR"/>
</dbReference>
<evidence type="ECO:0000256" key="3">
    <source>
        <dbReference type="ARBA" id="ARBA00012438"/>
    </source>
</evidence>
<dbReference type="EC" id="2.7.13.3" evidence="3"/>
<gene>
    <name evidence="15" type="ORF">ABT272_41570</name>
</gene>
<keyword evidence="16" id="KW-1185">Reference proteome</keyword>
<keyword evidence="4" id="KW-0597">Phosphoprotein</keyword>